<keyword evidence="3" id="KW-1185">Reference proteome</keyword>
<sequence>LNASVSGVAFRLPLFGADVCMCAACRAWSGVADVWVLTRRLKLAREALLDPGEELLWLFGAIWRFRGVLVVLSTRGRCMEQGRRRAIASLGVLREGDGFQILRRRRFRLSRPGRGRPLCRDSVSCRAISWCRDQKAVLTSVATATEGFVLYALGALVIVVYSLDLSSVTARLRGCSCVVLSGLDTVSPVVVCHGVGTVVVEVGVEVELCSVGVV</sequence>
<evidence type="ECO:0000313" key="3">
    <source>
        <dbReference type="Proteomes" id="UP000652761"/>
    </source>
</evidence>
<keyword evidence="1" id="KW-1133">Transmembrane helix</keyword>
<proteinExistence type="predicted"/>
<organism evidence="2 3">
    <name type="scientific">Colocasia esculenta</name>
    <name type="common">Wild taro</name>
    <name type="synonym">Arum esculentum</name>
    <dbReference type="NCBI Taxonomy" id="4460"/>
    <lineage>
        <taxon>Eukaryota</taxon>
        <taxon>Viridiplantae</taxon>
        <taxon>Streptophyta</taxon>
        <taxon>Embryophyta</taxon>
        <taxon>Tracheophyta</taxon>
        <taxon>Spermatophyta</taxon>
        <taxon>Magnoliopsida</taxon>
        <taxon>Liliopsida</taxon>
        <taxon>Araceae</taxon>
        <taxon>Aroideae</taxon>
        <taxon>Colocasieae</taxon>
        <taxon>Colocasia</taxon>
    </lineage>
</organism>
<gene>
    <name evidence="2" type="ORF">Taro_027591</name>
</gene>
<evidence type="ECO:0000313" key="2">
    <source>
        <dbReference type="EMBL" id="MQL94924.1"/>
    </source>
</evidence>
<feature type="non-terminal residue" evidence="2">
    <location>
        <position position="214"/>
    </location>
</feature>
<dbReference type="AlphaFoldDB" id="A0A843VP70"/>
<comment type="caution">
    <text evidence="2">The sequence shown here is derived from an EMBL/GenBank/DDBJ whole genome shotgun (WGS) entry which is preliminary data.</text>
</comment>
<dbReference type="Proteomes" id="UP000652761">
    <property type="component" value="Unassembled WGS sequence"/>
</dbReference>
<accession>A0A843VP70</accession>
<evidence type="ECO:0000256" key="1">
    <source>
        <dbReference type="SAM" id="Phobius"/>
    </source>
</evidence>
<protein>
    <submittedName>
        <fullName evidence="2">Uncharacterized protein</fullName>
    </submittedName>
</protein>
<keyword evidence="1" id="KW-0472">Membrane</keyword>
<dbReference type="EMBL" id="NMUH01001730">
    <property type="protein sequence ID" value="MQL94924.1"/>
    <property type="molecule type" value="Genomic_DNA"/>
</dbReference>
<feature type="transmembrane region" description="Helical" evidence="1">
    <location>
        <begin position="136"/>
        <end position="163"/>
    </location>
</feature>
<name>A0A843VP70_COLES</name>
<keyword evidence="1" id="KW-0812">Transmembrane</keyword>
<reference evidence="2" key="1">
    <citation type="submission" date="2017-07" db="EMBL/GenBank/DDBJ databases">
        <title>Taro Niue Genome Assembly and Annotation.</title>
        <authorList>
            <person name="Atibalentja N."/>
            <person name="Keating K."/>
            <person name="Fields C.J."/>
        </authorList>
    </citation>
    <scope>NUCLEOTIDE SEQUENCE</scope>
    <source>
        <strain evidence="2">Niue_2</strain>
        <tissue evidence="2">Leaf</tissue>
    </source>
</reference>